<dbReference type="InterPro" id="IPR001242">
    <property type="entry name" value="Condensation_dom"/>
</dbReference>
<dbReference type="Gene3D" id="2.30.38.10">
    <property type="entry name" value="Luciferase, Domain 3"/>
    <property type="match status" value="1"/>
</dbReference>
<dbReference type="Pfam" id="PF00668">
    <property type="entry name" value="Condensation"/>
    <property type="match status" value="1"/>
</dbReference>
<dbReference type="GO" id="GO:0031177">
    <property type="term" value="F:phosphopantetheine binding"/>
    <property type="evidence" value="ECO:0007669"/>
    <property type="project" value="InterPro"/>
</dbReference>
<gene>
    <name evidence="4" type="ORF">EJA05_17720</name>
</gene>
<dbReference type="SUPFAM" id="SSF56801">
    <property type="entry name" value="Acetyl-CoA synthetase-like"/>
    <property type="match status" value="1"/>
</dbReference>
<accession>A0A3Q8TVT6</accession>
<dbReference type="Proteomes" id="UP000268230">
    <property type="component" value="Chromosome"/>
</dbReference>
<sequence>MDNLDEALFALLQSDVQAQPDPLVSRAHDGPQLLSFAQQRLWFLQRMAPLSTAYNLARAFLFNGELNVQALRQAFSALVERHGVLRTRFIEVDGEPRQELLAEAVFVLHERAMPGVAEAERREHLQGLLSIEDGIAFDLSQAPLLKVELIRYDAACHGLLLKMHHIVSDAWSNPILVADLASAYAQALRGDTPRLPPLAVQYIDYALWQRERLGGAGPQADLDYWKHYLGSQVPVLELPTDFPRPAQQGLRGQRLRWQLPEAQAEQVQAFCRSSGSSALVILLAAWQLLLARHSGQQAFAVGVPHGGRNREELDELLGFFVNTLVYRVDLGPRLTGRMLCERLRQESLDALQHAEMPFELLLEHLDVERDASRTPVFQAMFNLSSGAAVNFSLPGLQIERVLPAQDSAKFDLTLDAAVRPDGIFCELEYSLELFAPATIERLAAGYSLLLDGLMNQPDTPVWQLPLLDPAQRTRQLDGWNASEQALVPGEDMLALFERQVAAAPQRCALICGEQTLSYADLDARANRLAHWLVANGVGCDERVGICLEREPDLLVALLAVHKAGGAYLPIDPGQPAARNSDIIGQARPRLVLTRANLRQVVGSTARVVLLETLDSELARLPQSGLGLPVHPRQLAYTLYTSGSTGRPKGVDIEREAFVNFLHGIQAHVQLSAADRLLAVTTLGFDIAGLELFLPLVHGAAVVLASRADSLDPGALLGLMQRHGISVMQATPATWQMLVEHDSPAWAGLRLLCGGEALKAELAERLLARQVRLLNVYGPTETTVWSAVQAVEAVTRAILPIGRPLANNRLYVLDDYLEPQPVGVAGDLYIGGAGVARGYADRPQLTAAAFVPNPFVQPLAPGCGAGSRLYRTGDRACLREDGSLEFLGRSDFQVKLRGFRIELGEIESALVALPGVSQAVVTLCRAPAGQELLVAYLCHGAGAFDSAWAQQQLRERLPAYMVPSAFVILGSLPLNANGKVDRKALPEPEWEGAGEADDEALAGPWQEGLAHIWREVLGIWPIAPRAELFRLGAQSLQLVRIQARIRQHFACEVALAQLFANPVLADMATVIEQACATPVVDELAEIEKLLLAFE</sequence>
<evidence type="ECO:0000259" key="3">
    <source>
        <dbReference type="PROSITE" id="PS50075"/>
    </source>
</evidence>
<keyword evidence="1" id="KW-0596">Phosphopantetheine</keyword>
<dbReference type="Gene3D" id="3.40.50.980">
    <property type="match status" value="2"/>
</dbReference>
<keyword evidence="2" id="KW-0597">Phosphoprotein</keyword>
<protein>
    <submittedName>
        <fullName evidence="4">Amino acid adenylation domain-containing protein</fullName>
    </submittedName>
</protein>
<dbReference type="PANTHER" id="PTHR45527:SF1">
    <property type="entry name" value="FATTY ACID SYNTHASE"/>
    <property type="match status" value="1"/>
</dbReference>
<dbReference type="AlphaFoldDB" id="A0A3Q8TVT6"/>
<dbReference type="PROSITE" id="PS50075">
    <property type="entry name" value="CARRIER"/>
    <property type="match status" value="1"/>
</dbReference>
<feature type="domain" description="Carrier" evidence="3">
    <location>
        <begin position="999"/>
        <end position="1074"/>
    </location>
</feature>
<dbReference type="InterPro" id="IPR000873">
    <property type="entry name" value="AMP-dep_synth/lig_dom"/>
</dbReference>
<dbReference type="KEGG" id="pory:EJA05_17720"/>
<organism evidence="4 5">
    <name type="scientific">Pseudomonas entomophila</name>
    <dbReference type="NCBI Taxonomy" id="312306"/>
    <lineage>
        <taxon>Bacteria</taxon>
        <taxon>Pseudomonadati</taxon>
        <taxon>Pseudomonadota</taxon>
        <taxon>Gammaproteobacteria</taxon>
        <taxon>Pseudomonadales</taxon>
        <taxon>Pseudomonadaceae</taxon>
        <taxon>Pseudomonas</taxon>
    </lineage>
</organism>
<dbReference type="PANTHER" id="PTHR45527">
    <property type="entry name" value="NONRIBOSOMAL PEPTIDE SYNTHETASE"/>
    <property type="match status" value="1"/>
</dbReference>
<dbReference type="InterPro" id="IPR023213">
    <property type="entry name" value="CAT-like_dom_sf"/>
</dbReference>
<evidence type="ECO:0000313" key="4">
    <source>
        <dbReference type="EMBL" id="AZL69438.1"/>
    </source>
</evidence>
<dbReference type="Pfam" id="PF13193">
    <property type="entry name" value="AMP-binding_C"/>
    <property type="match status" value="1"/>
</dbReference>
<dbReference type="FunFam" id="3.40.50.12780:FF:000012">
    <property type="entry name" value="Non-ribosomal peptide synthetase"/>
    <property type="match status" value="1"/>
</dbReference>
<dbReference type="GO" id="GO:0047527">
    <property type="term" value="F:2,3-dihydroxybenzoate-serine ligase activity"/>
    <property type="evidence" value="ECO:0007669"/>
    <property type="project" value="TreeGrafter"/>
</dbReference>
<dbReference type="SUPFAM" id="SSF47336">
    <property type="entry name" value="ACP-like"/>
    <property type="match status" value="1"/>
</dbReference>
<reference evidence="4 5" key="1">
    <citation type="submission" date="2018-12" db="EMBL/GenBank/DDBJ databases">
        <authorList>
            <person name="Li S."/>
            <person name="Yang R."/>
            <person name="Chen G."/>
            <person name="Zou L."/>
            <person name="Zhang C."/>
            <person name="Chen Y."/>
            <person name="Liu Z."/>
            <person name="Li Y."/>
            <person name="Yan Y."/>
            <person name="Huang M."/>
            <person name="Chen T."/>
        </authorList>
    </citation>
    <scope>NUCLEOTIDE SEQUENCE [LARGE SCALE GENOMIC DNA]</scope>
    <source>
        <strain evidence="4 5">1257</strain>
    </source>
</reference>
<dbReference type="Pfam" id="PF00501">
    <property type="entry name" value="AMP-binding"/>
    <property type="match status" value="1"/>
</dbReference>
<dbReference type="Pfam" id="PF00550">
    <property type="entry name" value="PP-binding"/>
    <property type="match status" value="1"/>
</dbReference>
<proteinExistence type="predicted"/>
<dbReference type="CDD" id="cd19531">
    <property type="entry name" value="LCL_NRPS-like"/>
    <property type="match status" value="1"/>
</dbReference>
<dbReference type="Gene3D" id="3.30.300.30">
    <property type="match status" value="1"/>
</dbReference>
<dbReference type="GO" id="GO:0005829">
    <property type="term" value="C:cytosol"/>
    <property type="evidence" value="ECO:0007669"/>
    <property type="project" value="TreeGrafter"/>
</dbReference>
<dbReference type="NCBIfam" id="TIGR01733">
    <property type="entry name" value="AA-adenyl-dom"/>
    <property type="match status" value="1"/>
</dbReference>
<dbReference type="EMBL" id="CP034338">
    <property type="protein sequence ID" value="AZL69438.1"/>
    <property type="molecule type" value="Genomic_DNA"/>
</dbReference>
<dbReference type="InterPro" id="IPR020806">
    <property type="entry name" value="PKS_PP-bd"/>
</dbReference>
<dbReference type="OrthoDB" id="9757559at2"/>
<dbReference type="InterPro" id="IPR009081">
    <property type="entry name" value="PP-bd_ACP"/>
</dbReference>
<evidence type="ECO:0000256" key="1">
    <source>
        <dbReference type="ARBA" id="ARBA00022450"/>
    </source>
</evidence>
<dbReference type="SMART" id="SM00823">
    <property type="entry name" value="PKS_PP"/>
    <property type="match status" value="1"/>
</dbReference>
<dbReference type="InterPro" id="IPR045851">
    <property type="entry name" value="AMP-bd_C_sf"/>
</dbReference>
<evidence type="ECO:0000313" key="5">
    <source>
        <dbReference type="Proteomes" id="UP000268230"/>
    </source>
</evidence>
<dbReference type="GO" id="GO:0009366">
    <property type="term" value="C:enterobactin synthetase complex"/>
    <property type="evidence" value="ECO:0007669"/>
    <property type="project" value="TreeGrafter"/>
</dbReference>
<dbReference type="InterPro" id="IPR025110">
    <property type="entry name" value="AMP-bd_C"/>
</dbReference>
<dbReference type="FunFam" id="3.30.300.30:FF:000010">
    <property type="entry name" value="Enterobactin synthetase component F"/>
    <property type="match status" value="1"/>
</dbReference>
<dbReference type="GO" id="GO:0009239">
    <property type="term" value="P:enterobactin biosynthetic process"/>
    <property type="evidence" value="ECO:0007669"/>
    <property type="project" value="TreeGrafter"/>
</dbReference>
<dbReference type="InterPro" id="IPR010071">
    <property type="entry name" value="AA_adenyl_dom"/>
</dbReference>
<name>A0A3Q8TVT6_9PSED</name>
<dbReference type="CDD" id="cd12116">
    <property type="entry name" value="A_NRPS_Ta1_like"/>
    <property type="match status" value="1"/>
</dbReference>
<dbReference type="InterPro" id="IPR036736">
    <property type="entry name" value="ACP-like_sf"/>
</dbReference>
<dbReference type="SUPFAM" id="SSF52777">
    <property type="entry name" value="CoA-dependent acyltransferases"/>
    <property type="match status" value="2"/>
</dbReference>
<evidence type="ECO:0000256" key="2">
    <source>
        <dbReference type="ARBA" id="ARBA00022553"/>
    </source>
</evidence>
<dbReference type="FunFam" id="2.30.38.10:FF:000001">
    <property type="entry name" value="Non-ribosomal peptide synthetase PvdI"/>
    <property type="match status" value="1"/>
</dbReference>
<dbReference type="Gene3D" id="3.30.559.10">
    <property type="entry name" value="Chloramphenicol acetyltransferase-like domain"/>
    <property type="match status" value="1"/>
</dbReference>
<dbReference type="FunFam" id="3.40.50.980:FF:000001">
    <property type="entry name" value="Non-ribosomal peptide synthetase"/>
    <property type="match status" value="1"/>
</dbReference>
<dbReference type="Gene3D" id="1.10.1200.10">
    <property type="entry name" value="ACP-like"/>
    <property type="match status" value="1"/>
</dbReference>
<dbReference type="Gene3D" id="3.30.559.30">
    <property type="entry name" value="Nonribosomal peptide synthetase, condensation domain"/>
    <property type="match status" value="1"/>
</dbReference>
<dbReference type="GO" id="GO:0043041">
    <property type="term" value="P:amino acid activation for nonribosomal peptide biosynthetic process"/>
    <property type="evidence" value="ECO:0007669"/>
    <property type="project" value="TreeGrafter"/>
</dbReference>